<keyword evidence="2" id="KW-1185">Reference proteome</keyword>
<dbReference type="EMBL" id="FQYR01000003">
    <property type="protein sequence ID" value="SHJ11940.1"/>
    <property type="molecule type" value="Genomic_DNA"/>
</dbReference>
<sequence length="91" mass="10138">MKKLLPVTILPMLVFTSCNDKNQDANSTRYSTSTFSVAGGMAVVTQITDHQENKIYYYKLSDKKGLTLQNTIDLTQCGAQNIPFDKVETAE</sequence>
<dbReference type="PROSITE" id="PS51257">
    <property type="entry name" value="PROKAR_LIPOPROTEIN"/>
    <property type="match status" value="1"/>
</dbReference>
<dbReference type="STRING" id="1123071.SAMN02745181_1227"/>
<evidence type="ECO:0000313" key="2">
    <source>
        <dbReference type="Proteomes" id="UP000184510"/>
    </source>
</evidence>
<dbReference type="InParanoid" id="A0A1M6GPZ5"/>
<accession>A0A1M6GPZ5</accession>
<dbReference type="AlphaFoldDB" id="A0A1M6GPZ5"/>
<name>A0A1M6GPZ5_9BACT</name>
<protein>
    <submittedName>
        <fullName evidence="1">Uncharacterized protein</fullName>
    </submittedName>
</protein>
<proteinExistence type="predicted"/>
<dbReference type="RefSeq" id="WP_143158615.1">
    <property type="nucleotide sequence ID" value="NZ_FQYR01000003.1"/>
</dbReference>
<evidence type="ECO:0000313" key="1">
    <source>
        <dbReference type="EMBL" id="SHJ11940.1"/>
    </source>
</evidence>
<dbReference type="Proteomes" id="UP000184510">
    <property type="component" value="Unassembled WGS sequence"/>
</dbReference>
<gene>
    <name evidence="1" type="ORF">SAMN02745181_1227</name>
</gene>
<organism evidence="1 2">
    <name type="scientific">Rubritalea squalenifaciens DSM 18772</name>
    <dbReference type="NCBI Taxonomy" id="1123071"/>
    <lineage>
        <taxon>Bacteria</taxon>
        <taxon>Pseudomonadati</taxon>
        <taxon>Verrucomicrobiota</taxon>
        <taxon>Verrucomicrobiia</taxon>
        <taxon>Verrucomicrobiales</taxon>
        <taxon>Rubritaleaceae</taxon>
        <taxon>Rubritalea</taxon>
    </lineage>
</organism>
<reference evidence="1 2" key="1">
    <citation type="submission" date="2016-11" db="EMBL/GenBank/DDBJ databases">
        <authorList>
            <person name="Jaros S."/>
            <person name="Januszkiewicz K."/>
            <person name="Wedrychowicz H."/>
        </authorList>
    </citation>
    <scope>NUCLEOTIDE SEQUENCE [LARGE SCALE GENOMIC DNA]</scope>
    <source>
        <strain evidence="1 2">DSM 18772</strain>
    </source>
</reference>